<evidence type="ECO:0000313" key="2">
    <source>
        <dbReference type="EMBL" id="JAP15445.1"/>
    </source>
</evidence>
<sequence length="91" mass="10632">MKFLHPKFLMTRTALIQSMILNKSRPILLKTYIKQTANNTRCKLLETTILLTELQNNRFAEIQEHTSTEQTDIQKQSNNGHSEIKKQPVNH</sequence>
<accession>A0A0V0H520</accession>
<evidence type="ECO:0000256" key="1">
    <source>
        <dbReference type="SAM" id="MobiDB-lite"/>
    </source>
</evidence>
<feature type="region of interest" description="Disordered" evidence="1">
    <location>
        <begin position="65"/>
        <end position="91"/>
    </location>
</feature>
<proteinExistence type="predicted"/>
<dbReference type="EMBL" id="GEDG01025158">
    <property type="protein sequence ID" value="JAP15445.1"/>
    <property type="molecule type" value="Transcribed_RNA"/>
</dbReference>
<reference evidence="2" key="1">
    <citation type="submission" date="2015-12" db="EMBL/GenBank/DDBJ databases">
        <title>Gene expression during late stages of embryo sac development: a critical building block for successful pollen-pistil interactions.</title>
        <authorList>
            <person name="Liu Y."/>
            <person name="Joly V."/>
            <person name="Sabar M."/>
            <person name="Matton D.P."/>
        </authorList>
    </citation>
    <scope>NUCLEOTIDE SEQUENCE</scope>
</reference>
<feature type="compositionally biased region" description="Basic and acidic residues" evidence="1">
    <location>
        <begin position="82"/>
        <end position="91"/>
    </location>
</feature>
<feature type="compositionally biased region" description="Polar residues" evidence="1">
    <location>
        <begin position="68"/>
        <end position="81"/>
    </location>
</feature>
<protein>
    <submittedName>
        <fullName evidence="2">Putative ovule protein</fullName>
    </submittedName>
</protein>
<name>A0A0V0H520_SOLCH</name>
<organism evidence="2">
    <name type="scientific">Solanum chacoense</name>
    <name type="common">Chaco potato</name>
    <dbReference type="NCBI Taxonomy" id="4108"/>
    <lineage>
        <taxon>Eukaryota</taxon>
        <taxon>Viridiplantae</taxon>
        <taxon>Streptophyta</taxon>
        <taxon>Embryophyta</taxon>
        <taxon>Tracheophyta</taxon>
        <taxon>Spermatophyta</taxon>
        <taxon>Magnoliopsida</taxon>
        <taxon>eudicotyledons</taxon>
        <taxon>Gunneridae</taxon>
        <taxon>Pentapetalae</taxon>
        <taxon>asterids</taxon>
        <taxon>lamiids</taxon>
        <taxon>Solanales</taxon>
        <taxon>Solanaceae</taxon>
        <taxon>Solanoideae</taxon>
        <taxon>Solaneae</taxon>
        <taxon>Solanum</taxon>
    </lineage>
</organism>
<dbReference type="AlphaFoldDB" id="A0A0V0H520"/>